<comment type="caution">
    <text evidence="1">The sequence shown here is derived from an EMBL/GenBank/DDBJ whole genome shotgun (WGS) entry which is preliminary data.</text>
</comment>
<evidence type="ECO:0000313" key="1">
    <source>
        <dbReference type="EMBL" id="MFG1253840.1"/>
    </source>
</evidence>
<protein>
    <submittedName>
        <fullName evidence="1">Uncharacterized protein</fullName>
    </submittedName>
</protein>
<gene>
    <name evidence="1" type="ORF">V5F30_16640</name>
</gene>
<dbReference type="Proteomes" id="UP001604043">
    <property type="component" value="Unassembled WGS sequence"/>
</dbReference>
<keyword evidence="2" id="KW-1185">Reference proteome</keyword>
<organism evidence="1 2">
    <name type="scientific">Xanthobacter aminoxidans</name>
    <dbReference type="NCBI Taxonomy" id="186280"/>
    <lineage>
        <taxon>Bacteria</taxon>
        <taxon>Pseudomonadati</taxon>
        <taxon>Pseudomonadota</taxon>
        <taxon>Alphaproteobacteria</taxon>
        <taxon>Hyphomicrobiales</taxon>
        <taxon>Xanthobacteraceae</taxon>
        <taxon>Xanthobacter</taxon>
    </lineage>
</organism>
<reference evidence="1 2" key="1">
    <citation type="submission" date="2024-02" db="EMBL/GenBank/DDBJ databases">
        <title>Expansion and revision of Xanthobacter and proposal of Roseixanthobacter gen. nov.</title>
        <authorList>
            <person name="Soltysiak M.P.M."/>
            <person name="Jalihal A."/>
            <person name="Ory A."/>
            <person name="Chrisophersen C."/>
            <person name="Lee A.D."/>
            <person name="Boulton J."/>
            <person name="Springer M."/>
        </authorList>
    </citation>
    <scope>NUCLEOTIDE SEQUENCE [LARGE SCALE GENOMIC DNA]</scope>
    <source>
        <strain evidence="1 2">CB5</strain>
    </source>
</reference>
<proteinExistence type="predicted"/>
<sequence length="123" mass="13762">MPQPTAVSKAGKSNFRRSNEWSRITLAGQTMVWNLFRGLRQVFKGRVVKKIDTTIGGGGVTISLRLKEGRDGDLYVVLVRNAGNYLSYDPMELAEFETLFSAMQEIRIAATRSPDLAIRSNRP</sequence>
<accession>A0ABW6ZJ56</accession>
<dbReference type="EMBL" id="JBAFUR010000004">
    <property type="protein sequence ID" value="MFG1253840.1"/>
    <property type="molecule type" value="Genomic_DNA"/>
</dbReference>
<evidence type="ECO:0000313" key="2">
    <source>
        <dbReference type="Proteomes" id="UP001604043"/>
    </source>
</evidence>
<name>A0ABW6ZJ56_9HYPH</name>